<dbReference type="PROSITE" id="PS50822">
    <property type="entry name" value="PIWI"/>
    <property type="match status" value="1"/>
</dbReference>
<evidence type="ECO:0000313" key="6">
    <source>
        <dbReference type="Proteomes" id="UP001054837"/>
    </source>
</evidence>
<feature type="compositionally biased region" description="Basic and acidic residues" evidence="2">
    <location>
        <begin position="119"/>
        <end position="131"/>
    </location>
</feature>
<dbReference type="Pfam" id="PF08699">
    <property type="entry name" value="ArgoL1"/>
    <property type="match status" value="1"/>
</dbReference>
<dbReference type="Pfam" id="PF16486">
    <property type="entry name" value="ArgoN"/>
    <property type="match status" value="1"/>
</dbReference>
<dbReference type="Gene3D" id="2.170.260.10">
    <property type="entry name" value="paz domain"/>
    <property type="match status" value="1"/>
</dbReference>
<dbReference type="SUPFAM" id="SSF53098">
    <property type="entry name" value="Ribonuclease H-like"/>
    <property type="match status" value="1"/>
</dbReference>
<dbReference type="InterPro" id="IPR032473">
    <property type="entry name" value="Argonaute_Mid_dom"/>
</dbReference>
<dbReference type="SMART" id="SM00949">
    <property type="entry name" value="PAZ"/>
    <property type="match status" value="1"/>
</dbReference>
<name>A0AAV4UZR0_9ARAC</name>
<dbReference type="CDD" id="cd04657">
    <property type="entry name" value="Piwi_ago-like"/>
    <property type="match status" value="1"/>
</dbReference>
<feature type="domain" description="Piwi" evidence="4">
    <location>
        <begin position="678"/>
        <end position="990"/>
    </location>
</feature>
<dbReference type="Gene3D" id="3.40.50.2300">
    <property type="match status" value="1"/>
</dbReference>
<evidence type="ECO:0000313" key="5">
    <source>
        <dbReference type="EMBL" id="GIY63119.1"/>
    </source>
</evidence>
<dbReference type="InterPro" id="IPR012337">
    <property type="entry name" value="RNaseH-like_sf"/>
</dbReference>
<sequence length="1031" mass="117625">MGTTIDIMYQQELISVVKFYYQDSYKKSTKQLYNNMPPKGRGRGRGRGAEQQGDGQHRPGEGPPRQHQQASGRGGPGRQGHPGQQQPRAPQQQPRAPQQQPRAPPQQQPPPRQDPPPQKQEKPKEHAFDPEELGLEFKYKAAIDQKPLPTKPDVGRLGRKIQLISNCFQLQVPSGNVYHYDIEIISKGRSMTTKPVPKEQKEGEVKPKDTKYRCMSTKRNREVINVMLSVNDNFRGRLAAYDGRKNLYTRTPLNISGQLKCQVVMEDENPGDPNDPRGPRRDVFEVVIKPVQKKDSIDCSISLDPLHALFDRKISEVPQEAIMALETVLRHGPCIRYYPVGRSFFYPPDPQHVHPLGGGKEIWFGYHQSLRLGQWKPMVNLDITATTFYEKGPLLKYVKQILGIQDLNNISGLKDFETKKLTKELKNMRIETIHMRNYRRKYRILRFTNEPANRLRFPLTQNGREVQITVADYFAQQYGRLAYPHLPCIQANPETKKVYLPIEVCEMIEGQHCKKKLEEKQNAEMIKFTARPPKHRFDEIKDILKRAEFDRDAYLREFGLKVASKPLALEGRVIEAPNVMYRTDKSEVLVKPRDGSWDMREKQYYRGAEINTWVLLSFANPRFCREDSLGRFAKLLRSIASEQGIRMREPAKIDIIDPRRRSVHKVLTDVQNIYSADLAVVVVPANQKQVYGEVKQAAETILGLVTQCIKEENVSNPKKCSPPLVSNLCQKINAKMGGVNNSLTPGEKPSILRRPVIIIGADVTHPSPSQDIKPSLAAAVGSLDSHPSRYAVTIRAQTNVDEKKQAIEIIQDLKSMVMDLLNAFFRNTNGKKPEKIIFYRDGVSEGQFKKVREHEIKCIREACMSLQQDYQPGITFIVVQKRHHTRFMPVDDRQGCGKMRNIPPGTTVDTEVVHPLNFDFFLCSHYGLQGTSRPCHYTVIEDDNDFTADDLQKLTYYLCHTYVRCTKSISCPAPVMYAHLAAFRARQHLLSQMDESSSSSDCSSTVFQPLPEAVMKAIKVVDGLKNTMYFV</sequence>
<dbReference type="PANTHER" id="PTHR22891">
    <property type="entry name" value="EUKARYOTIC TRANSLATION INITIATION FACTOR 2C"/>
    <property type="match status" value="1"/>
</dbReference>
<evidence type="ECO:0000256" key="2">
    <source>
        <dbReference type="SAM" id="MobiDB-lite"/>
    </source>
</evidence>
<dbReference type="Pfam" id="PF02171">
    <property type="entry name" value="Piwi"/>
    <property type="match status" value="1"/>
</dbReference>
<dbReference type="AlphaFoldDB" id="A0AAV4UZR0"/>
<feature type="region of interest" description="Disordered" evidence="2">
    <location>
        <begin position="28"/>
        <end position="131"/>
    </location>
</feature>
<feature type="compositionally biased region" description="Pro residues" evidence="2">
    <location>
        <begin position="102"/>
        <end position="118"/>
    </location>
</feature>
<dbReference type="Pfam" id="PF16488">
    <property type="entry name" value="ArgoL2"/>
    <property type="match status" value="1"/>
</dbReference>
<dbReference type="GO" id="GO:0003723">
    <property type="term" value="F:RNA binding"/>
    <property type="evidence" value="ECO:0007669"/>
    <property type="project" value="InterPro"/>
</dbReference>
<dbReference type="GO" id="GO:0034587">
    <property type="term" value="P:piRNA processing"/>
    <property type="evidence" value="ECO:0007669"/>
    <property type="project" value="UniProtKB-ARBA"/>
</dbReference>
<dbReference type="InterPro" id="IPR003165">
    <property type="entry name" value="Piwi"/>
</dbReference>
<keyword evidence="6" id="KW-1185">Reference proteome</keyword>
<gene>
    <name evidence="5" type="primary">AGO4</name>
    <name evidence="5" type="ORF">CDAR_492351</name>
</gene>
<dbReference type="InterPro" id="IPR045246">
    <property type="entry name" value="Piwi_ago-like"/>
</dbReference>
<dbReference type="CDD" id="cd02846">
    <property type="entry name" value="PAZ_argonaute_like"/>
    <property type="match status" value="1"/>
</dbReference>
<dbReference type="Pfam" id="PF02170">
    <property type="entry name" value="PAZ"/>
    <property type="match status" value="1"/>
</dbReference>
<organism evidence="5 6">
    <name type="scientific">Caerostris darwini</name>
    <dbReference type="NCBI Taxonomy" id="1538125"/>
    <lineage>
        <taxon>Eukaryota</taxon>
        <taxon>Metazoa</taxon>
        <taxon>Ecdysozoa</taxon>
        <taxon>Arthropoda</taxon>
        <taxon>Chelicerata</taxon>
        <taxon>Arachnida</taxon>
        <taxon>Araneae</taxon>
        <taxon>Araneomorphae</taxon>
        <taxon>Entelegynae</taxon>
        <taxon>Araneoidea</taxon>
        <taxon>Araneidae</taxon>
        <taxon>Caerostris</taxon>
    </lineage>
</organism>
<dbReference type="SMART" id="SM00950">
    <property type="entry name" value="Piwi"/>
    <property type="match status" value="1"/>
</dbReference>
<feature type="domain" description="PAZ" evidence="3">
    <location>
        <begin position="393"/>
        <end position="509"/>
    </location>
</feature>
<dbReference type="Proteomes" id="UP001054837">
    <property type="component" value="Unassembled WGS sequence"/>
</dbReference>
<dbReference type="EMBL" id="BPLQ01012162">
    <property type="protein sequence ID" value="GIY63119.1"/>
    <property type="molecule type" value="Genomic_DNA"/>
</dbReference>
<dbReference type="InterPro" id="IPR036085">
    <property type="entry name" value="PAZ_dom_sf"/>
</dbReference>
<comment type="similarity">
    <text evidence="1">Belongs to the argonaute family.</text>
</comment>
<evidence type="ECO:0000259" key="4">
    <source>
        <dbReference type="PROSITE" id="PS50822"/>
    </source>
</evidence>
<comment type="caution">
    <text evidence="5">The sequence shown here is derived from an EMBL/GenBank/DDBJ whole genome shotgun (WGS) entry which is preliminary data.</text>
</comment>
<evidence type="ECO:0000259" key="3">
    <source>
        <dbReference type="PROSITE" id="PS50821"/>
    </source>
</evidence>
<evidence type="ECO:0000256" key="1">
    <source>
        <dbReference type="RuleBase" id="RU361178"/>
    </source>
</evidence>
<dbReference type="SUPFAM" id="SSF101690">
    <property type="entry name" value="PAZ domain"/>
    <property type="match status" value="1"/>
</dbReference>
<dbReference type="InterPro" id="IPR014811">
    <property type="entry name" value="ArgoL1"/>
</dbReference>
<dbReference type="Gene3D" id="3.30.420.10">
    <property type="entry name" value="Ribonuclease H-like superfamily/Ribonuclease H"/>
    <property type="match status" value="1"/>
</dbReference>
<protein>
    <submittedName>
        <fullName evidence="5">Protein argonaute-4</fullName>
    </submittedName>
</protein>
<dbReference type="SMART" id="SM01163">
    <property type="entry name" value="DUF1785"/>
    <property type="match status" value="1"/>
</dbReference>
<reference evidence="5 6" key="1">
    <citation type="submission" date="2021-06" db="EMBL/GenBank/DDBJ databases">
        <title>Caerostris darwini draft genome.</title>
        <authorList>
            <person name="Kono N."/>
            <person name="Arakawa K."/>
        </authorList>
    </citation>
    <scope>NUCLEOTIDE SEQUENCE [LARGE SCALE GENOMIC DNA]</scope>
</reference>
<dbReference type="InterPro" id="IPR032474">
    <property type="entry name" value="Argonaute_N"/>
</dbReference>
<dbReference type="InterPro" id="IPR032472">
    <property type="entry name" value="ArgoL2"/>
</dbReference>
<feature type="compositionally biased region" description="Low complexity" evidence="2">
    <location>
        <begin position="81"/>
        <end position="101"/>
    </location>
</feature>
<dbReference type="PROSITE" id="PS50821">
    <property type="entry name" value="PAZ"/>
    <property type="match status" value="1"/>
</dbReference>
<dbReference type="InterPro" id="IPR036397">
    <property type="entry name" value="RNaseH_sf"/>
</dbReference>
<dbReference type="InterPro" id="IPR003100">
    <property type="entry name" value="PAZ_dom"/>
</dbReference>
<dbReference type="Pfam" id="PF16487">
    <property type="entry name" value="ArgoMid"/>
    <property type="match status" value="1"/>
</dbReference>
<accession>A0AAV4UZR0</accession>
<proteinExistence type="inferred from homology"/>